<dbReference type="EMBL" id="FN649726">
    <property type="protein sequence ID" value="CBN76546.1"/>
    <property type="molecule type" value="Genomic_DNA"/>
</dbReference>
<proteinExistence type="predicted"/>
<dbReference type="PANTHER" id="PTHR31728">
    <property type="entry name" value="ABRAXAS FAMILY MEMBER"/>
    <property type="match status" value="1"/>
</dbReference>
<protein>
    <submittedName>
        <fullName evidence="2">Uncharacterized protein</fullName>
    </submittedName>
</protein>
<dbReference type="InParanoid" id="D8LB37"/>
<evidence type="ECO:0000313" key="3">
    <source>
        <dbReference type="Proteomes" id="UP000002630"/>
    </source>
</evidence>
<dbReference type="OrthoDB" id="6358435at2759"/>
<name>D8LB37_ECTSI</name>
<sequence>MYSLDGVALSGSLLASLLNEAASPYAGSEPRKGTRYTDGLLFGSVNRRQGTETEDDHERRATTHREAALSGYVRSPARCGFYDEFGAIDEGRLALLIPQGQRLAGYFVVHKGGSTRPSLREIEVFRGMVASSSASGQLPVLLVACLRLRDGAPTQSFQYQCLTAQGGVGGPQGAGRLEVLPCRINNLTMDSSAEYGHVRPSPVVPLGVEGAQQSALEEAFGPVPPPYVSEAEALLDTGIKTMEDLVSELKLVENTVVRLQLENRCMERVLMNRGGT</sequence>
<evidence type="ECO:0000256" key="1">
    <source>
        <dbReference type="SAM" id="MobiDB-lite"/>
    </source>
</evidence>
<feature type="region of interest" description="Disordered" evidence="1">
    <location>
        <begin position="44"/>
        <end position="63"/>
    </location>
</feature>
<keyword evidence="3" id="KW-1185">Reference proteome</keyword>
<evidence type="ECO:0000313" key="2">
    <source>
        <dbReference type="EMBL" id="CBN76546.1"/>
    </source>
</evidence>
<dbReference type="AlphaFoldDB" id="D8LB37"/>
<dbReference type="Proteomes" id="UP000002630">
    <property type="component" value="Linkage Group LG01"/>
</dbReference>
<dbReference type="InterPro" id="IPR023238">
    <property type="entry name" value="FAM175"/>
</dbReference>
<dbReference type="PANTHER" id="PTHR31728:SF5">
    <property type="entry name" value="OS07G0540200 PROTEIN"/>
    <property type="match status" value="1"/>
</dbReference>
<dbReference type="GO" id="GO:0031593">
    <property type="term" value="F:polyubiquitin modification-dependent protein binding"/>
    <property type="evidence" value="ECO:0007669"/>
    <property type="project" value="TreeGrafter"/>
</dbReference>
<dbReference type="OMA" id="ENRCMER"/>
<organism evidence="2 3">
    <name type="scientific">Ectocarpus siliculosus</name>
    <name type="common">Brown alga</name>
    <name type="synonym">Conferva siliculosa</name>
    <dbReference type="NCBI Taxonomy" id="2880"/>
    <lineage>
        <taxon>Eukaryota</taxon>
        <taxon>Sar</taxon>
        <taxon>Stramenopiles</taxon>
        <taxon>Ochrophyta</taxon>
        <taxon>PX clade</taxon>
        <taxon>Phaeophyceae</taxon>
        <taxon>Ectocarpales</taxon>
        <taxon>Ectocarpaceae</taxon>
        <taxon>Ectocarpus</taxon>
    </lineage>
</organism>
<dbReference type="GO" id="GO:0005634">
    <property type="term" value="C:nucleus"/>
    <property type="evidence" value="ECO:0007669"/>
    <property type="project" value="TreeGrafter"/>
</dbReference>
<dbReference type="PRINTS" id="PR02051">
    <property type="entry name" value="PROTEINF175"/>
</dbReference>
<accession>D8LB37</accession>
<dbReference type="EMBL" id="FN647682">
    <property type="protein sequence ID" value="CBN76546.1"/>
    <property type="molecule type" value="Genomic_DNA"/>
</dbReference>
<gene>
    <name evidence="2" type="ORF">Esi_0000_0222</name>
</gene>
<reference evidence="2 3" key="1">
    <citation type="journal article" date="2010" name="Nature">
        <title>The Ectocarpus genome and the independent evolution of multicellularity in brown algae.</title>
        <authorList>
            <person name="Cock J.M."/>
            <person name="Sterck L."/>
            <person name="Rouze P."/>
            <person name="Scornet D."/>
            <person name="Allen A.E."/>
            <person name="Amoutzias G."/>
            <person name="Anthouard V."/>
            <person name="Artiguenave F."/>
            <person name="Aury J.M."/>
            <person name="Badger J.H."/>
            <person name="Beszteri B."/>
            <person name="Billiau K."/>
            <person name="Bonnet E."/>
            <person name="Bothwell J.H."/>
            <person name="Bowler C."/>
            <person name="Boyen C."/>
            <person name="Brownlee C."/>
            <person name="Carrano C.J."/>
            <person name="Charrier B."/>
            <person name="Cho G.Y."/>
            <person name="Coelho S.M."/>
            <person name="Collen J."/>
            <person name="Corre E."/>
            <person name="Da Silva C."/>
            <person name="Delage L."/>
            <person name="Delaroque N."/>
            <person name="Dittami S.M."/>
            <person name="Doulbeau S."/>
            <person name="Elias M."/>
            <person name="Farnham G."/>
            <person name="Gachon C.M."/>
            <person name="Gschloessl B."/>
            <person name="Heesch S."/>
            <person name="Jabbari K."/>
            <person name="Jubin C."/>
            <person name="Kawai H."/>
            <person name="Kimura K."/>
            <person name="Kloareg B."/>
            <person name="Kupper F.C."/>
            <person name="Lang D."/>
            <person name="Le Bail A."/>
            <person name="Leblanc C."/>
            <person name="Lerouge P."/>
            <person name="Lohr M."/>
            <person name="Lopez P.J."/>
            <person name="Martens C."/>
            <person name="Maumus F."/>
            <person name="Michel G."/>
            <person name="Miranda-Saavedra D."/>
            <person name="Morales J."/>
            <person name="Moreau H."/>
            <person name="Motomura T."/>
            <person name="Nagasato C."/>
            <person name="Napoli C.A."/>
            <person name="Nelson D.R."/>
            <person name="Nyvall-Collen P."/>
            <person name="Peters A.F."/>
            <person name="Pommier C."/>
            <person name="Potin P."/>
            <person name="Poulain J."/>
            <person name="Quesneville H."/>
            <person name="Read B."/>
            <person name="Rensing S.A."/>
            <person name="Ritter A."/>
            <person name="Rousvoal S."/>
            <person name="Samanta M."/>
            <person name="Samson G."/>
            <person name="Schroeder D.C."/>
            <person name="Segurens B."/>
            <person name="Strittmatter M."/>
            <person name="Tonon T."/>
            <person name="Tregear J.W."/>
            <person name="Valentin K."/>
            <person name="von Dassow P."/>
            <person name="Yamagishi T."/>
            <person name="Van de Peer Y."/>
            <person name="Wincker P."/>
        </authorList>
    </citation>
    <scope>NUCLEOTIDE SEQUENCE [LARGE SCALE GENOMIC DNA]</scope>
    <source>
        <strain evidence="3">Ec32 / CCAP1310/4</strain>
    </source>
</reference>